<reference evidence="2" key="1">
    <citation type="submission" date="2021-02" db="EMBL/GenBank/DDBJ databases">
        <authorList>
            <person name="Nowell W R."/>
        </authorList>
    </citation>
    <scope>NUCLEOTIDE SEQUENCE</scope>
</reference>
<protein>
    <submittedName>
        <fullName evidence="2">Uncharacterized protein</fullName>
    </submittedName>
</protein>
<dbReference type="EMBL" id="CAJOBI010158329">
    <property type="protein sequence ID" value="CAF4840701.1"/>
    <property type="molecule type" value="Genomic_DNA"/>
</dbReference>
<organism evidence="2 3">
    <name type="scientific">Rotaria magnacalcarata</name>
    <dbReference type="NCBI Taxonomy" id="392030"/>
    <lineage>
        <taxon>Eukaryota</taxon>
        <taxon>Metazoa</taxon>
        <taxon>Spiralia</taxon>
        <taxon>Gnathifera</taxon>
        <taxon>Rotifera</taxon>
        <taxon>Eurotatoria</taxon>
        <taxon>Bdelloidea</taxon>
        <taxon>Philodinida</taxon>
        <taxon>Philodinidae</taxon>
        <taxon>Rotaria</taxon>
    </lineage>
</organism>
<name>A0A8S3BLC7_9BILA</name>
<comment type="caution">
    <text evidence="2">The sequence shown here is derived from an EMBL/GenBank/DDBJ whole genome shotgun (WGS) entry which is preliminary data.</text>
</comment>
<dbReference type="Proteomes" id="UP000676336">
    <property type="component" value="Unassembled WGS sequence"/>
</dbReference>
<evidence type="ECO:0000256" key="1">
    <source>
        <dbReference type="SAM" id="MobiDB-lite"/>
    </source>
</evidence>
<sequence>MRLIDSGDYLSTAVSPPQQQQPVTTSAMLQFLQPSSNAIQNMLIQQILTS</sequence>
<feature type="region of interest" description="Disordered" evidence="1">
    <location>
        <begin position="1"/>
        <end position="21"/>
    </location>
</feature>
<evidence type="ECO:0000313" key="2">
    <source>
        <dbReference type="EMBL" id="CAF4840701.1"/>
    </source>
</evidence>
<proteinExistence type="predicted"/>
<gene>
    <name evidence="2" type="ORF">SMN809_LOCUS48926</name>
</gene>
<dbReference type="AlphaFoldDB" id="A0A8S3BLC7"/>
<accession>A0A8S3BLC7</accession>
<feature type="compositionally biased region" description="Low complexity" evidence="1">
    <location>
        <begin position="11"/>
        <end position="21"/>
    </location>
</feature>
<evidence type="ECO:0000313" key="3">
    <source>
        <dbReference type="Proteomes" id="UP000676336"/>
    </source>
</evidence>
<feature type="non-terminal residue" evidence="2">
    <location>
        <position position="50"/>
    </location>
</feature>